<evidence type="ECO:0000256" key="1">
    <source>
        <dbReference type="SAM" id="SignalP"/>
    </source>
</evidence>
<dbReference type="PROSITE" id="PS51257">
    <property type="entry name" value="PROKAR_LIPOPROTEIN"/>
    <property type="match status" value="1"/>
</dbReference>
<protein>
    <submittedName>
        <fullName evidence="2">Uncharacterized protein</fullName>
    </submittedName>
</protein>
<evidence type="ECO:0000313" key="3">
    <source>
        <dbReference type="Proteomes" id="UP000282321"/>
    </source>
</evidence>
<accession>A0A660S7Q2</accession>
<comment type="caution">
    <text evidence="2">The sequence shown here is derived from an EMBL/GenBank/DDBJ whole genome shotgun (WGS) entry which is preliminary data.</text>
</comment>
<keyword evidence="1" id="KW-0732">Signal</keyword>
<proteinExistence type="predicted"/>
<feature type="chain" id="PRO_5024933183" evidence="1">
    <location>
        <begin position="20"/>
        <end position="279"/>
    </location>
</feature>
<feature type="signal peptide" evidence="1">
    <location>
        <begin position="1"/>
        <end position="19"/>
    </location>
</feature>
<gene>
    <name evidence="2" type="ORF">DRP44_04705</name>
</gene>
<organism evidence="2 3">
    <name type="scientific">candidate division TA06 bacterium</name>
    <dbReference type="NCBI Taxonomy" id="2250710"/>
    <lineage>
        <taxon>Bacteria</taxon>
        <taxon>Bacteria division TA06</taxon>
    </lineage>
</organism>
<dbReference type="Proteomes" id="UP000282321">
    <property type="component" value="Unassembled WGS sequence"/>
</dbReference>
<dbReference type="AlphaFoldDB" id="A0A660S7Q2"/>
<evidence type="ECO:0000313" key="2">
    <source>
        <dbReference type="EMBL" id="RKX66143.1"/>
    </source>
</evidence>
<dbReference type="EMBL" id="QNBC01000054">
    <property type="protein sequence ID" value="RKX66143.1"/>
    <property type="molecule type" value="Genomic_DNA"/>
</dbReference>
<name>A0A660S7Q2_UNCT6</name>
<reference evidence="2 3" key="1">
    <citation type="submission" date="2018-06" db="EMBL/GenBank/DDBJ databases">
        <title>Extensive metabolic versatility and redundancy in microbially diverse, dynamic hydrothermal sediments.</title>
        <authorList>
            <person name="Dombrowski N."/>
            <person name="Teske A."/>
            <person name="Baker B.J."/>
        </authorList>
    </citation>
    <scope>NUCLEOTIDE SEQUENCE [LARGE SCALE GENOMIC DNA]</scope>
    <source>
        <strain evidence="2">B35_G9</strain>
    </source>
</reference>
<sequence length="279" mass="31708">MKKSKFIVMALLIFAGIFAGCAFNPANSDRNAIEDLIDSETSWFKPDGHYGEEQLQPATLAAFDTVLFWFRYPDTTRSVNRTISVDILGDSAYVTISGTIPGILYLKGVRDTDTIVVNKQFLDRWEKSAIFKKDTIATYHRGWRLYALTGSEITTDQNDIAIDSVRLQLENTGLDTVITDIMTMVPKDSVIRVRPGDMANITVYTNRDDAYAFLHSWFLRWHFVQDSANHRVYHGQWKTPVTLGVHRVVFDILSHASLSDDSLPYDSNAWGLHYLVTEQ</sequence>